<dbReference type="PROSITE" id="PS51892">
    <property type="entry name" value="SUBTILASE"/>
    <property type="match status" value="1"/>
</dbReference>
<feature type="domain" description="PKD" evidence="8">
    <location>
        <begin position="557"/>
        <end position="640"/>
    </location>
</feature>
<dbReference type="InterPro" id="IPR015500">
    <property type="entry name" value="Peptidase_S8_subtilisin-rel"/>
</dbReference>
<dbReference type="PRINTS" id="PR00723">
    <property type="entry name" value="SUBTILISIN"/>
</dbReference>
<dbReference type="GO" id="GO:0004252">
    <property type="term" value="F:serine-type endopeptidase activity"/>
    <property type="evidence" value="ECO:0007669"/>
    <property type="project" value="UniProtKB-UniRule"/>
</dbReference>
<dbReference type="InterPro" id="IPR050131">
    <property type="entry name" value="Peptidase_S8_subtilisin-like"/>
</dbReference>
<dbReference type="PROSITE" id="PS00138">
    <property type="entry name" value="SUBTILASE_SER"/>
    <property type="match status" value="1"/>
</dbReference>
<dbReference type="SMART" id="SM00089">
    <property type="entry name" value="PKD"/>
    <property type="match status" value="3"/>
</dbReference>
<evidence type="ECO:0000256" key="6">
    <source>
        <dbReference type="PROSITE-ProRule" id="PRU01240"/>
    </source>
</evidence>
<dbReference type="Pfam" id="PF05922">
    <property type="entry name" value="Inhibitor_I9"/>
    <property type="match status" value="1"/>
</dbReference>
<evidence type="ECO:0000313" key="10">
    <source>
        <dbReference type="Proteomes" id="UP000033066"/>
    </source>
</evidence>
<feature type="active site" description="Charge relay system" evidence="5 6">
    <location>
        <position position="411"/>
    </location>
</feature>
<dbReference type="PATRIC" id="fig|1434107.4.peg.2453"/>
<evidence type="ECO:0000256" key="5">
    <source>
        <dbReference type="PIRSR" id="PIRSR615500-1"/>
    </source>
</evidence>
<dbReference type="InterPro" id="IPR010259">
    <property type="entry name" value="S8pro/Inhibitor_I9"/>
</dbReference>
<dbReference type="Proteomes" id="UP000033066">
    <property type="component" value="Chromosome"/>
</dbReference>
<keyword evidence="4 6" id="KW-0720">Serine protease</keyword>
<feature type="domain" description="PKD" evidence="8">
    <location>
        <begin position="475"/>
        <end position="558"/>
    </location>
</feature>
<dbReference type="Gene3D" id="3.30.70.80">
    <property type="entry name" value="Peptidase S8 propeptide/proteinase inhibitor I9"/>
    <property type="match status" value="1"/>
</dbReference>
<dbReference type="KEGG" id="mbak:MSBR3_1910"/>
<comment type="similarity">
    <text evidence="1 6 7">Belongs to the peptidase S8 family.</text>
</comment>
<dbReference type="AlphaFoldDB" id="A0A0E3SN18"/>
<keyword evidence="10" id="KW-1185">Reference proteome</keyword>
<evidence type="ECO:0000313" key="9">
    <source>
        <dbReference type="EMBL" id="AKB82488.1"/>
    </source>
</evidence>
<dbReference type="InterPro" id="IPR035986">
    <property type="entry name" value="PKD_dom_sf"/>
</dbReference>
<dbReference type="Gene3D" id="3.40.50.200">
    <property type="entry name" value="Peptidase S8/S53 domain"/>
    <property type="match status" value="1"/>
</dbReference>
<dbReference type="InterPro" id="IPR000601">
    <property type="entry name" value="PKD_dom"/>
</dbReference>
<dbReference type="HOGENOM" id="CLU_022793_0_0_2"/>
<accession>A0A0E3SN18</accession>
<dbReference type="InterPro" id="IPR023827">
    <property type="entry name" value="Peptidase_S8_Asp-AS"/>
</dbReference>
<dbReference type="GO" id="GO:0006508">
    <property type="term" value="P:proteolysis"/>
    <property type="evidence" value="ECO:0007669"/>
    <property type="project" value="UniProtKB-KW"/>
</dbReference>
<feature type="domain" description="PKD" evidence="8">
    <location>
        <begin position="639"/>
        <end position="722"/>
    </location>
</feature>
<dbReference type="InterPro" id="IPR022398">
    <property type="entry name" value="Peptidase_S8_His-AS"/>
</dbReference>
<dbReference type="InterPro" id="IPR022409">
    <property type="entry name" value="PKD/Chitinase_dom"/>
</dbReference>
<dbReference type="Gene3D" id="2.60.40.10">
    <property type="entry name" value="Immunoglobulins"/>
    <property type="match status" value="3"/>
</dbReference>
<gene>
    <name evidence="9" type="ORF">MSBR3_1910</name>
</gene>
<dbReference type="OrthoDB" id="117227at2157"/>
<evidence type="ECO:0000259" key="8">
    <source>
        <dbReference type="PROSITE" id="PS50093"/>
    </source>
</evidence>
<dbReference type="Pfam" id="PF00082">
    <property type="entry name" value="Peptidase_S8"/>
    <property type="match status" value="1"/>
</dbReference>
<dbReference type="SUPFAM" id="SSF52743">
    <property type="entry name" value="Subtilisin-like"/>
    <property type="match status" value="1"/>
</dbReference>
<dbReference type="InterPro" id="IPR000209">
    <property type="entry name" value="Peptidase_S8/S53_dom"/>
</dbReference>
<dbReference type="PROSITE" id="PS00137">
    <property type="entry name" value="SUBTILASE_HIS"/>
    <property type="match status" value="1"/>
</dbReference>
<dbReference type="PROSITE" id="PS00136">
    <property type="entry name" value="SUBTILASE_ASP"/>
    <property type="match status" value="1"/>
</dbReference>
<feature type="active site" description="Charge relay system" evidence="5 6">
    <location>
        <position position="246"/>
    </location>
</feature>
<dbReference type="SUPFAM" id="SSF49299">
    <property type="entry name" value="PKD domain"/>
    <property type="match status" value="3"/>
</dbReference>
<name>A0A0E3SN18_METBA</name>
<evidence type="ECO:0000256" key="7">
    <source>
        <dbReference type="RuleBase" id="RU003355"/>
    </source>
</evidence>
<keyword evidence="3 6" id="KW-0378">Hydrolase</keyword>
<dbReference type="STRING" id="1434107.MSBR3_1910"/>
<dbReference type="GeneID" id="25418744"/>
<dbReference type="InterPro" id="IPR037045">
    <property type="entry name" value="S8pro/Inhibitor_I9_sf"/>
</dbReference>
<dbReference type="FunFam" id="2.60.40.10:FF:000270">
    <property type="entry name" value="Cell surface protein"/>
    <property type="match status" value="3"/>
</dbReference>
<evidence type="ECO:0000256" key="4">
    <source>
        <dbReference type="ARBA" id="ARBA00022825"/>
    </source>
</evidence>
<dbReference type="CDD" id="cd00146">
    <property type="entry name" value="PKD"/>
    <property type="match status" value="3"/>
</dbReference>
<dbReference type="InterPro" id="IPR036852">
    <property type="entry name" value="Peptidase_S8/S53_dom_sf"/>
</dbReference>
<dbReference type="InterPro" id="IPR013783">
    <property type="entry name" value="Ig-like_fold"/>
</dbReference>
<dbReference type="EMBL" id="CP009517">
    <property type="protein sequence ID" value="AKB82488.1"/>
    <property type="molecule type" value="Genomic_DNA"/>
</dbReference>
<evidence type="ECO:0000256" key="2">
    <source>
        <dbReference type="ARBA" id="ARBA00022670"/>
    </source>
</evidence>
<feature type="active site" description="Charge relay system" evidence="5 6">
    <location>
        <position position="203"/>
    </location>
</feature>
<dbReference type="PROSITE" id="PS50093">
    <property type="entry name" value="PKD"/>
    <property type="match status" value="3"/>
</dbReference>
<sequence length="730" mass="76290">MEKKVRKPLRKTIFELLCFICISSLLVSLFSFTALAEDTNSSSSLNSNDKISTSLSSKLGEISETEKIPVIIELPNQSIKFNTAAGKSQIESEQKNLVKFLESEKSKSNAQEIKSIKLINAIAVKVTPGVAASLAKRSDVARIEPDQIVSIPEQSETSLEKMKTSTTQSNAASTDAWGVDKIDAPAVWQRGITGKGITVAVVDTGIDATHPDLDDLDDSSGTNDPKVVGWIDYVNSKSSAYDDEGHGTHISGTISGTGANGIQTGVAPGTKLIVAKVFDSEGSGYLSDSILGFEWAVNNNARIISYSGGSSEHSSLFTTTINNVVAAGIVPVIAAGNDGLYGSGTINCPGDELNSVTVGATDSSNSIAYFSSRGPVTLNDQTYIKPDVSAPGVSVPSTYPGSGYASGSGTSMATPHVSGTAALILQKNPTMKPSEVKQKLESTAKDLGSTGKDNDYGSGLINAYKAVFGSTSSSPVANFSASPTSGKVPLTVAFTDTSTGTPTKWKWSFGDGTTSVQQNPKHKYSKAGSYTVVLTAANAAGSSTVTKTNYIVVVSKPAASFSATPTSGKAPLTVAFTDTSTGTPTKWKWSFGDGTTSVQQNPKHKYSKAGNYTVALTAVNAVGSNTVTKTNYIVVVSKPAAAFSAYPTSGKSPLTVAFTDKSSGNPTAYKWSFGDGSISREKNPKHQYLQAGKYKITFTVSNAAGSSTITKTNYITVTTNTRPGIYAESK</sequence>
<evidence type="ECO:0000256" key="1">
    <source>
        <dbReference type="ARBA" id="ARBA00011073"/>
    </source>
</evidence>
<proteinExistence type="inferred from homology"/>
<keyword evidence="2 6" id="KW-0645">Protease</keyword>
<organism evidence="9 10">
    <name type="scientific">Methanosarcina barkeri 3</name>
    <dbReference type="NCBI Taxonomy" id="1434107"/>
    <lineage>
        <taxon>Archaea</taxon>
        <taxon>Methanobacteriati</taxon>
        <taxon>Methanobacteriota</taxon>
        <taxon>Stenosarchaea group</taxon>
        <taxon>Methanomicrobia</taxon>
        <taxon>Methanosarcinales</taxon>
        <taxon>Methanosarcinaceae</taxon>
        <taxon>Methanosarcina</taxon>
    </lineage>
</organism>
<dbReference type="RefSeq" id="WP_052723358.1">
    <property type="nucleotide sequence ID" value="NZ_CP009517.1"/>
</dbReference>
<dbReference type="Pfam" id="PF18911">
    <property type="entry name" value="PKD_4"/>
    <property type="match status" value="3"/>
</dbReference>
<evidence type="ECO:0000256" key="3">
    <source>
        <dbReference type="ARBA" id="ARBA00022801"/>
    </source>
</evidence>
<dbReference type="InterPro" id="IPR023828">
    <property type="entry name" value="Peptidase_S8_Ser-AS"/>
</dbReference>
<protein>
    <submittedName>
        <fullName evidence="9">Cell surface protein</fullName>
    </submittedName>
</protein>
<dbReference type="PANTHER" id="PTHR43806">
    <property type="entry name" value="PEPTIDASE S8"/>
    <property type="match status" value="1"/>
</dbReference>
<reference evidence="9" key="1">
    <citation type="submission" date="2014-07" db="EMBL/GenBank/DDBJ databases">
        <title>Methanogenic archaea and the global carbon cycle.</title>
        <authorList>
            <person name="Henriksen J.R."/>
            <person name="Luke J."/>
            <person name="Reinhart S."/>
            <person name="Benedict M.N."/>
            <person name="Youngblut N.D."/>
            <person name="Metcalf M.E."/>
            <person name="Whitaker R.J."/>
            <person name="Metcalf W.W."/>
        </authorList>
    </citation>
    <scope>NUCLEOTIDE SEQUENCE [LARGE SCALE GENOMIC DNA]</scope>
    <source>
        <strain evidence="9">3</strain>
    </source>
</reference>
<dbReference type="PANTHER" id="PTHR43806:SF11">
    <property type="entry name" value="CEREVISIN-RELATED"/>
    <property type="match status" value="1"/>
</dbReference>